<evidence type="ECO:0000313" key="6">
    <source>
        <dbReference type="EMBL" id="PWI69633.1"/>
    </source>
</evidence>
<proteinExistence type="predicted"/>
<gene>
    <name evidence="6" type="ORF">PCL_00545</name>
    <name evidence="3" type="ORF">Purlil1_9453</name>
    <name evidence="4" type="ORF">VFPBJ_07910</name>
    <name evidence="5" type="ORF">VFPFJ_07940</name>
</gene>
<evidence type="ECO:0000256" key="1">
    <source>
        <dbReference type="SAM" id="MobiDB-lite"/>
    </source>
</evidence>
<dbReference type="EMBL" id="LSBI01000007">
    <property type="protein sequence ID" value="OAQ85551.1"/>
    <property type="molecule type" value="Genomic_DNA"/>
</dbReference>
<keyword evidence="9" id="KW-1185">Reference proteome</keyword>
<dbReference type="EMBL" id="JAWRVI010000043">
    <property type="protein sequence ID" value="KAK4086141.1"/>
    <property type="molecule type" value="Genomic_DNA"/>
</dbReference>
<feature type="domain" description="NAD-dependent epimerase/dehydratase" evidence="2">
    <location>
        <begin position="6"/>
        <end position="234"/>
    </location>
</feature>
<dbReference type="Proteomes" id="UP000078240">
    <property type="component" value="Unassembled WGS sequence"/>
</dbReference>
<dbReference type="Pfam" id="PF01370">
    <property type="entry name" value="Epimerase"/>
    <property type="match status" value="1"/>
</dbReference>
<dbReference type="EMBL" id="LSBH01000006">
    <property type="protein sequence ID" value="OAQ77438.1"/>
    <property type="molecule type" value="Genomic_DNA"/>
</dbReference>
<evidence type="ECO:0000313" key="4">
    <source>
        <dbReference type="EMBL" id="OAQ77438.1"/>
    </source>
</evidence>
<sequence>MAPKRIFLTGGSGYVGAVVAEQALAAGHSVRALSRSERSDAKLQALGAVPVRGDLTTLDVLRAESAAADAVIHLATAYVLGGPGTYDDVLPVDVAALDALAEGLAGTDRPLVTTAGTLLAAADPAGGETDEASPEDASPLNTRGKHEKHALALATEGVKSSGSGGGNGRTVRVSSVRLAPWVYGRGGSGVGLFLNAAAKAGCATTVDGGTNRTTTVHVDDAARLYLLAAGAGERPAAAAGEVFNASGETDVTVGDMFGAMARALGVPLRDVSFEQAAGEMGHMFASFVKAENRASGDKARRVLGWEPRGLGVLDEIAKGSYAAVAEGLRKQAA</sequence>
<reference evidence="6 8" key="2">
    <citation type="journal article" date="2016" name="Front. Microbiol.">
        <title>Genome and transcriptome sequences reveal the specific parasitism of the nematophagous Purpureocillium lilacinum 36-1.</title>
        <authorList>
            <person name="Xie J."/>
            <person name="Li S."/>
            <person name="Mo C."/>
            <person name="Xiao X."/>
            <person name="Peng D."/>
            <person name="Wang G."/>
            <person name="Xiao Y."/>
        </authorList>
    </citation>
    <scope>NUCLEOTIDE SEQUENCE [LARGE SCALE GENOMIC DNA]</scope>
    <source>
        <strain evidence="6 8">36-1</strain>
    </source>
</reference>
<dbReference type="Proteomes" id="UP000078340">
    <property type="component" value="Unassembled WGS sequence"/>
</dbReference>
<comment type="caution">
    <text evidence="5">The sequence shown here is derived from an EMBL/GenBank/DDBJ whole genome shotgun (WGS) entry which is preliminary data.</text>
</comment>
<evidence type="ECO:0000313" key="9">
    <source>
        <dbReference type="Proteomes" id="UP001287286"/>
    </source>
</evidence>
<reference evidence="3" key="4">
    <citation type="submission" date="2023-11" db="EMBL/GenBank/DDBJ databases">
        <authorList>
            <person name="Beijen E."/>
            <person name="Ohm R.A."/>
        </authorList>
    </citation>
    <scope>NUCLEOTIDE SEQUENCE</scope>
    <source>
        <strain evidence="3">CBS 150709</strain>
    </source>
</reference>
<dbReference type="InterPro" id="IPR036291">
    <property type="entry name" value="NAD(P)-bd_dom_sf"/>
</dbReference>
<dbReference type="STRING" id="33203.A0A179H7L3"/>
<organism evidence="5 7">
    <name type="scientific">Purpureocillium lilacinum</name>
    <name type="common">Paecilomyces lilacinus</name>
    <dbReference type="NCBI Taxonomy" id="33203"/>
    <lineage>
        <taxon>Eukaryota</taxon>
        <taxon>Fungi</taxon>
        <taxon>Dikarya</taxon>
        <taxon>Ascomycota</taxon>
        <taxon>Pezizomycotina</taxon>
        <taxon>Sordariomycetes</taxon>
        <taxon>Hypocreomycetidae</taxon>
        <taxon>Hypocreales</taxon>
        <taxon>Ophiocordycipitaceae</taxon>
        <taxon>Purpureocillium</taxon>
    </lineage>
</organism>
<reference evidence="5 7" key="3">
    <citation type="submission" date="2016-02" db="EMBL/GenBank/DDBJ databases">
        <title>Biosynthesis of antibiotic leucinostatins and their inhibition on Phytophthora in bio-control Purpureocillium lilacinum.</title>
        <authorList>
            <person name="Wang G."/>
            <person name="Liu Z."/>
            <person name="Lin R."/>
            <person name="Li E."/>
            <person name="Mao Z."/>
            <person name="Ling J."/>
            <person name="Yin W."/>
            <person name="Xie B."/>
        </authorList>
    </citation>
    <scope>NUCLEOTIDE SEQUENCE [LARGE SCALE GENOMIC DNA]</scope>
    <source>
        <strain evidence="4">PLBJ-1</strain>
        <strain evidence="5">PLFJ-1</strain>
    </source>
</reference>
<dbReference type="GO" id="GO:0004029">
    <property type="term" value="F:aldehyde dehydrogenase (NAD+) activity"/>
    <property type="evidence" value="ECO:0007669"/>
    <property type="project" value="TreeGrafter"/>
</dbReference>
<name>A0A179H7L3_PURLI</name>
<dbReference type="GO" id="GO:0005737">
    <property type="term" value="C:cytoplasm"/>
    <property type="evidence" value="ECO:0007669"/>
    <property type="project" value="TreeGrafter"/>
</dbReference>
<evidence type="ECO:0000313" key="5">
    <source>
        <dbReference type="EMBL" id="OAQ85551.1"/>
    </source>
</evidence>
<feature type="region of interest" description="Disordered" evidence="1">
    <location>
        <begin position="123"/>
        <end position="147"/>
    </location>
</feature>
<dbReference type="InterPro" id="IPR001509">
    <property type="entry name" value="Epimerase_deHydtase"/>
</dbReference>
<evidence type="ECO:0000313" key="3">
    <source>
        <dbReference type="EMBL" id="KAK4086141.1"/>
    </source>
</evidence>
<evidence type="ECO:0000313" key="8">
    <source>
        <dbReference type="Proteomes" id="UP000245956"/>
    </source>
</evidence>
<dbReference type="PANTHER" id="PTHR48079">
    <property type="entry name" value="PROTEIN YEEZ"/>
    <property type="match status" value="1"/>
</dbReference>
<evidence type="ECO:0000313" key="7">
    <source>
        <dbReference type="Proteomes" id="UP000078340"/>
    </source>
</evidence>
<dbReference type="OrthoDB" id="10262413at2759"/>
<dbReference type="Proteomes" id="UP000245956">
    <property type="component" value="Unassembled WGS sequence"/>
</dbReference>
<evidence type="ECO:0000259" key="2">
    <source>
        <dbReference type="Pfam" id="PF01370"/>
    </source>
</evidence>
<accession>A0A179H7L3</accession>
<dbReference type="Proteomes" id="UP001287286">
    <property type="component" value="Unassembled WGS sequence"/>
</dbReference>
<dbReference type="InterPro" id="IPR051783">
    <property type="entry name" value="NAD(P)-dependent_oxidoreduct"/>
</dbReference>
<reference evidence="6" key="1">
    <citation type="submission" date="2015-05" db="EMBL/GenBank/DDBJ databases">
        <authorList>
            <person name="Wang D.B."/>
            <person name="Wang M."/>
        </authorList>
    </citation>
    <scope>NUCLEOTIDE SEQUENCE</scope>
    <source>
        <strain evidence="6">36-1</strain>
    </source>
</reference>
<dbReference type="SUPFAM" id="SSF51735">
    <property type="entry name" value="NAD(P)-binding Rossmann-fold domains"/>
    <property type="match status" value="1"/>
</dbReference>
<dbReference type="Gene3D" id="3.40.50.720">
    <property type="entry name" value="NAD(P)-binding Rossmann-like Domain"/>
    <property type="match status" value="1"/>
</dbReference>
<dbReference type="EMBL" id="LCWV01000011">
    <property type="protein sequence ID" value="PWI69633.1"/>
    <property type="molecule type" value="Genomic_DNA"/>
</dbReference>
<protein>
    <submittedName>
        <fullName evidence="5">Alcohol dehydrogenase</fullName>
    </submittedName>
</protein>
<dbReference type="PANTHER" id="PTHR48079:SF5">
    <property type="entry name" value="DEPENDENT EPIMERASE_DEHYDRATASE, PUTATIVE (AFU_ORTHOLOGUE AFUA_7G00180)-RELATED"/>
    <property type="match status" value="1"/>
</dbReference>
<dbReference type="OMA" id="YPGDGTQ"/>
<dbReference type="AlphaFoldDB" id="A0A179H7L3"/>
<reference evidence="3 9" key="5">
    <citation type="journal article" date="2024" name="Microbiol. Resour. Announc.">
        <title>Genome annotations for the ascomycete fungi Trichoderma harzianum, Trichoderma aggressivum, and Purpureocillium lilacinum.</title>
        <authorList>
            <person name="Beijen E.P.W."/>
            <person name="Ohm R.A."/>
        </authorList>
    </citation>
    <scope>NUCLEOTIDE SEQUENCE [LARGE SCALE GENOMIC DNA]</scope>
    <source>
        <strain evidence="3 9">CBS 150709</strain>
    </source>
</reference>